<keyword evidence="3" id="KW-1185">Reference proteome</keyword>
<protein>
    <submittedName>
        <fullName evidence="2">Helix-turn-helix domain-containing protein</fullName>
    </submittedName>
</protein>
<dbReference type="Gene3D" id="1.10.260.40">
    <property type="entry name" value="lambda repressor-like DNA-binding domains"/>
    <property type="match status" value="1"/>
</dbReference>
<accession>A0ABT4CUL3</accession>
<dbReference type="SMART" id="SM00530">
    <property type="entry name" value="HTH_XRE"/>
    <property type="match status" value="1"/>
</dbReference>
<evidence type="ECO:0000259" key="1">
    <source>
        <dbReference type="PROSITE" id="PS50943"/>
    </source>
</evidence>
<dbReference type="PROSITE" id="PS50943">
    <property type="entry name" value="HTH_CROC1"/>
    <property type="match status" value="1"/>
</dbReference>
<feature type="domain" description="HTH cro/C1-type" evidence="1">
    <location>
        <begin position="41"/>
        <end position="97"/>
    </location>
</feature>
<dbReference type="CDD" id="cd00093">
    <property type="entry name" value="HTH_XRE"/>
    <property type="match status" value="1"/>
</dbReference>
<dbReference type="Proteomes" id="UP001079657">
    <property type="component" value="Unassembled WGS sequence"/>
</dbReference>
<dbReference type="Pfam" id="PF01381">
    <property type="entry name" value="HTH_3"/>
    <property type="match status" value="1"/>
</dbReference>
<comment type="caution">
    <text evidence="2">The sequence shown here is derived from an EMBL/GenBank/DDBJ whole genome shotgun (WGS) entry which is preliminary data.</text>
</comment>
<proteinExistence type="predicted"/>
<organism evidence="2 3">
    <name type="scientific">Clostridium ganghwense</name>
    <dbReference type="NCBI Taxonomy" id="312089"/>
    <lineage>
        <taxon>Bacteria</taxon>
        <taxon>Bacillati</taxon>
        <taxon>Bacillota</taxon>
        <taxon>Clostridia</taxon>
        <taxon>Eubacteriales</taxon>
        <taxon>Clostridiaceae</taxon>
        <taxon>Clostridium</taxon>
    </lineage>
</organism>
<reference evidence="2" key="1">
    <citation type="submission" date="2022-12" db="EMBL/GenBank/DDBJ databases">
        <authorList>
            <person name="Wang J."/>
        </authorList>
    </citation>
    <scope>NUCLEOTIDE SEQUENCE</scope>
    <source>
        <strain evidence="2">HY-42-06</strain>
    </source>
</reference>
<evidence type="ECO:0000313" key="2">
    <source>
        <dbReference type="EMBL" id="MCY6372765.1"/>
    </source>
</evidence>
<dbReference type="RefSeq" id="WP_268051828.1">
    <property type="nucleotide sequence ID" value="NZ_JAPQES010000012.1"/>
</dbReference>
<gene>
    <name evidence="2" type="ORF">OXH55_19420</name>
</gene>
<dbReference type="InterPro" id="IPR001387">
    <property type="entry name" value="Cro/C1-type_HTH"/>
</dbReference>
<dbReference type="SUPFAM" id="SSF47413">
    <property type="entry name" value="lambda repressor-like DNA-binding domains"/>
    <property type="match status" value="1"/>
</dbReference>
<dbReference type="InterPro" id="IPR010982">
    <property type="entry name" value="Lambda_DNA-bd_dom_sf"/>
</dbReference>
<sequence length="104" mass="12216">MPFKKVSIKEEVEKRIEKSEEFKKAYLQVEEEFELIKQAIKMRKEMGKSQTEVAEEAGMSQQMVSRIEKVGNSPTLRNFLRYLDGMDLQIKIEKKSINERECAV</sequence>
<evidence type="ECO:0000313" key="3">
    <source>
        <dbReference type="Proteomes" id="UP001079657"/>
    </source>
</evidence>
<name>A0ABT4CUL3_9CLOT</name>
<dbReference type="EMBL" id="JAPQES010000012">
    <property type="protein sequence ID" value="MCY6372765.1"/>
    <property type="molecule type" value="Genomic_DNA"/>
</dbReference>